<dbReference type="AlphaFoldDB" id="A0CAB9"/>
<evidence type="ECO:0000313" key="4">
    <source>
        <dbReference type="Proteomes" id="UP000000600"/>
    </source>
</evidence>
<dbReference type="InParanoid" id="A0CAB9"/>
<dbReference type="RefSeq" id="XP_001435133.1">
    <property type="nucleotide sequence ID" value="XM_001435096.1"/>
</dbReference>
<keyword evidence="1" id="KW-0812">Transmembrane</keyword>
<evidence type="ECO:0000313" key="2">
    <source>
        <dbReference type="EMBL" id="CAK67736.1"/>
    </source>
</evidence>
<dbReference type="OMA" id="HKEVQIC"/>
<evidence type="ECO:0000313" key="3">
    <source>
        <dbReference type="EMBL" id="CAK73551.1"/>
    </source>
</evidence>
<dbReference type="EMBL" id="CT868054">
    <property type="protein sequence ID" value="CAK67736.1"/>
    <property type="molecule type" value="Genomic_DNA"/>
</dbReference>
<feature type="transmembrane region" description="Helical" evidence="1">
    <location>
        <begin position="37"/>
        <end position="57"/>
    </location>
</feature>
<sequence>MGQAHPNPNGQYVKICTLCREQKPPHHFHCGKCRKKALIGFGSSLGLVILIVISTGLDLNNEWISFLSVLCIVSFFGGCYFCQSRLTNGQVNQYVEFYE</sequence>
<dbReference type="GeneID" id="5020918"/>
<keyword evidence="1" id="KW-0472">Membrane</keyword>
<reference evidence="2" key="2">
    <citation type="submission" date="2006-03" db="EMBL/GenBank/DDBJ databases">
        <authorList>
            <consortium name="Genoscope"/>
        </authorList>
    </citation>
    <scope>NUCLEOTIDE SEQUENCE</scope>
    <source>
        <strain evidence="2">Stock d4-2</strain>
    </source>
</reference>
<dbReference type="OrthoDB" id="318323at2759"/>
<name>A0CAB9_PARTE</name>
<protein>
    <submittedName>
        <fullName evidence="2">Chromosome undetermined scaffold_161, whole genome shotgun sequence</fullName>
    </submittedName>
    <submittedName>
        <fullName evidence="3">Chromosome undetermined scaffold_253, whole genome shotgun sequence</fullName>
    </submittedName>
</protein>
<organism evidence="2 4">
    <name type="scientific">Paramecium tetraurelia</name>
    <dbReference type="NCBI Taxonomy" id="5888"/>
    <lineage>
        <taxon>Eukaryota</taxon>
        <taxon>Sar</taxon>
        <taxon>Alveolata</taxon>
        <taxon>Ciliophora</taxon>
        <taxon>Intramacronucleata</taxon>
        <taxon>Oligohymenophorea</taxon>
        <taxon>Peniculida</taxon>
        <taxon>Parameciidae</taxon>
        <taxon>Paramecium</taxon>
    </lineage>
</organism>
<evidence type="ECO:0000256" key="1">
    <source>
        <dbReference type="SAM" id="Phobius"/>
    </source>
</evidence>
<dbReference type="RefSeq" id="XP_001440948.1">
    <property type="nucleotide sequence ID" value="XM_001440911.1"/>
</dbReference>
<dbReference type="KEGG" id="ptm:GSPATT00036516001"/>
<accession>A0CAB9</accession>
<proteinExistence type="predicted"/>
<keyword evidence="4" id="KW-1185">Reference proteome</keyword>
<gene>
    <name evidence="2" type="ORF">GSPATT00036516001</name>
    <name evidence="3" type="ORF">GSPATT00038901001</name>
</gene>
<keyword evidence="1" id="KW-1133">Transmembrane helix</keyword>
<dbReference type="Proteomes" id="UP000000600">
    <property type="component" value="Unassembled WGS sequence"/>
</dbReference>
<dbReference type="EMBL" id="CT868156">
    <property type="protein sequence ID" value="CAK73551.1"/>
    <property type="molecule type" value="Genomic_DNA"/>
</dbReference>
<feature type="transmembrane region" description="Helical" evidence="1">
    <location>
        <begin position="63"/>
        <end position="82"/>
    </location>
</feature>
<reference evidence="2 4" key="1">
    <citation type="journal article" date="2006" name="Nature">
        <title>Global trends of whole-genome duplications revealed by the ciliate Paramecium tetraurelia.</title>
        <authorList>
            <consortium name="Genoscope"/>
            <person name="Aury J.-M."/>
            <person name="Jaillon O."/>
            <person name="Duret L."/>
            <person name="Noel B."/>
            <person name="Jubin C."/>
            <person name="Porcel B.M."/>
            <person name="Segurens B."/>
            <person name="Daubin V."/>
            <person name="Anthouard V."/>
            <person name="Aiach N."/>
            <person name="Arnaiz O."/>
            <person name="Billaut A."/>
            <person name="Beisson J."/>
            <person name="Blanc I."/>
            <person name="Bouhouche K."/>
            <person name="Camara F."/>
            <person name="Duharcourt S."/>
            <person name="Guigo R."/>
            <person name="Gogendeau D."/>
            <person name="Katinka M."/>
            <person name="Keller A.-M."/>
            <person name="Kissmehl R."/>
            <person name="Klotz C."/>
            <person name="Koll F."/>
            <person name="Le Moue A."/>
            <person name="Lepere C."/>
            <person name="Malinsky S."/>
            <person name="Nowacki M."/>
            <person name="Nowak J.K."/>
            <person name="Plattner H."/>
            <person name="Poulain J."/>
            <person name="Ruiz F."/>
            <person name="Serrano V."/>
            <person name="Zagulski M."/>
            <person name="Dessen P."/>
            <person name="Betermier M."/>
            <person name="Weissenbach J."/>
            <person name="Scarpelli C."/>
            <person name="Schachter V."/>
            <person name="Sperling L."/>
            <person name="Meyer E."/>
            <person name="Cohen J."/>
            <person name="Wincker P."/>
        </authorList>
    </citation>
    <scope>NUCLEOTIDE SEQUENCE [LARGE SCALE GENOMIC DNA]</scope>
    <source>
        <strain evidence="2 4">Stock d4-2</strain>
    </source>
</reference>
<dbReference type="GeneID" id="5026732"/>
<dbReference type="KEGG" id="ptm:GSPATT00038901001"/>
<dbReference type="HOGENOM" id="CLU_2325252_0_0_1"/>